<dbReference type="KEGG" id="hae:halTADL_0688"/>
<dbReference type="InterPro" id="IPR002823">
    <property type="entry name" value="DUF112_TM"/>
</dbReference>
<dbReference type="PANTHER" id="PTHR35342:SF5">
    <property type="entry name" value="TRICARBOXYLIC TRANSPORT PROTEIN"/>
    <property type="match status" value="1"/>
</dbReference>
<dbReference type="Pfam" id="PF01970">
    <property type="entry name" value="TctA"/>
    <property type="match status" value="1"/>
</dbReference>
<feature type="transmembrane region" description="Helical" evidence="1">
    <location>
        <begin position="112"/>
        <end position="134"/>
    </location>
</feature>
<sequence>MIPLQVELIGEALGVLLTLENLVFIAVGVTFGMLAGSIPGFTGTNTVAIALPFTLPMTPEIALVTLSAIYVGANYGGAIPAVLINTPGTAGATATVLDAYPMSQQGDASKALGISIFASVVGGFVSAIIILFMLQPIGEIAFLFTNREIFVLGIFGLAAVAVAIGDNIRKGLIGGFIGLLIAAMPVDPTTGQRRLDFGYFGLYDEVPFVPVVVGLFAISELFYLINKSAISEDNSIETSYADIFSGVKYVISRPVALFRAMGIGLIIGSMPGAGTSVANFVSWAAAKSLSNKPESFGEGNPNGVIASEASNSAVTAGSLVPTLALGIPGSGTTAVMLAALLLHGLRPGPQLMQNFALEANVIILSLLVANVFLLISALAVSKYLVRVVTMPANLIVPAILALTVIGAFAMRSSMFDVWLMFIFGIIGFVMRENDYSLIPLILGVILGPIIEGSFLRSMLISSNDFGYFFGSTIAIILWVLIVLVLFIQPISNVVRGVIESRTDLLN</sequence>
<feature type="transmembrane region" description="Helical" evidence="1">
    <location>
        <begin position="437"/>
        <end position="455"/>
    </location>
</feature>
<reference evidence="3 4" key="1">
    <citation type="submission" date="2016-10" db="EMBL/GenBank/DDBJ databases">
        <authorList>
            <person name="de Groot N.N."/>
        </authorList>
    </citation>
    <scope>NUCLEOTIDE SEQUENCE [LARGE SCALE GENOMIC DNA]</scope>
    <source>
        <strain evidence="3 4">DSM 22187</strain>
    </source>
</reference>
<keyword evidence="1" id="KW-0472">Membrane</keyword>
<feature type="transmembrane region" description="Helical" evidence="1">
    <location>
        <begin position="140"/>
        <end position="164"/>
    </location>
</feature>
<evidence type="ECO:0000256" key="1">
    <source>
        <dbReference type="SAM" id="Phobius"/>
    </source>
</evidence>
<feature type="transmembrane region" description="Helical" evidence="1">
    <location>
        <begin position="383"/>
        <end position="408"/>
    </location>
</feature>
<feature type="transmembrane region" description="Helical" evidence="1">
    <location>
        <begin position="355"/>
        <end position="377"/>
    </location>
</feature>
<evidence type="ECO:0000259" key="2">
    <source>
        <dbReference type="Pfam" id="PF01970"/>
    </source>
</evidence>
<feature type="transmembrane region" description="Helical" evidence="1">
    <location>
        <begin position="171"/>
        <end position="186"/>
    </location>
</feature>
<dbReference type="GeneID" id="35001505"/>
<feature type="transmembrane region" description="Helical" evidence="1">
    <location>
        <begin position="467"/>
        <end position="487"/>
    </location>
</feature>
<feature type="domain" description="DUF112" evidence="2">
    <location>
        <begin position="22"/>
        <end position="442"/>
    </location>
</feature>
<proteinExistence type="predicted"/>
<evidence type="ECO:0000313" key="3">
    <source>
        <dbReference type="EMBL" id="SEI99859.1"/>
    </source>
</evidence>
<dbReference type="EMBL" id="FNYR01000015">
    <property type="protein sequence ID" value="SEI99859.1"/>
    <property type="molecule type" value="Genomic_DNA"/>
</dbReference>
<keyword evidence="4" id="KW-1185">Reference proteome</keyword>
<evidence type="ECO:0000313" key="4">
    <source>
        <dbReference type="Proteomes" id="UP000198888"/>
    </source>
</evidence>
<dbReference type="AlphaFoldDB" id="A0A1H6V5E0"/>
<keyword evidence="1" id="KW-1133">Transmembrane helix</keyword>
<dbReference type="PANTHER" id="PTHR35342">
    <property type="entry name" value="TRICARBOXYLIC TRANSPORT PROTEIN"/>
    <property type="match status" value="1"/>
</dbReference>
<feature type="transmembrane region" description="Helical" evidence="1">
    <location>
        <begin position="12"/>
        <end position="35"/>
    </location>
</feature>
<dbReference type="OrthoDB" id="199846at2157"/>
<accession>A0A2H4PZI7</accession>
<dbReference type="RefSeq" id="WP_089672876.1">
    <property type="nucleotide sequence ID" value="NZ_CP024845.1"/>
</dbReference>
<feature type="transmembrane region" description="Helical" evidence="1">
    <location>
        <begin position="206"/>
        <end position="225"/>
    </location>
</feature>
<name>A0A1H6V5E0_9EURY</name>
<keyword evidence="1" id="KW-0812">Transmembrane</keyword>
<feature type="transmembrane region" description="Helical" evidence="1">
    <location>
        <begin position="415"/>
        <end position="431"/>
    </location>
</feature>
<feature type="transmembrane region" description="Helical" evidence="1">
    <location>
        <begin position="323"/>
        <end position="343"/>
    </location>
</feature>
<dbReference type="Proteomes" id="UP000198888">
    <property type="component" value="Unassembled WGS sequence"/>
</dbReference>
<dbReference type="STRING" id="1073996.SAMN05444271_11557"/>
<gene>
    <name evidence="3" type="ORF">SAMN05444271_11557</name>
</gene>
<organism evidence="3 4">
    <name type="scientific">Halohasta litchfieldiae</name>
    <dbReference type="NCBI Taxonomy" id="1073996"/>
    <lineage>
        <taxon>Archaea</taxon>
        <taxon>Methanobacteriati</taxon>
        <taxon>Methanobacteriota</taxon>
        <taxon>Stenosarchaea group</taxon>
        <taxon>Halobacteria</taxon>
        <taxon>Halobacteriales</taxon>
        <taxon>Haloferacaceae</taxon>
        <taxon>Halohasta</taxon>
    </lineage>
</organism>
<protein>
    <submittedName>
        <fullName evidence="3">Putative tricarboxylic transport membrane protein</fullName>
    </submittedName>
</protein>
<accession>A0A1H6V5E0</accession>